<dbReference type="Proteomes" id="UP000310017">
    <property type="component" value="Chromosome"/>
</dbReference>
<dbReference type="InterPro" id="IPR011042">
    <property type="entry name" value="6-blade_b-propeller_TolB-like"/>
</dbReference>
<proteinExistence type="predicted"/>
<evidence type="ECO:0000313" key="2">
    <source>
        <dbReference type="Proteomes" id="UP000310017"/>
    </source>
</evidence>
<dbReference type="RefSeq" id="WP_138851412.1">
    <property type="nucleotide sequence ID" value="NZ_CP040710.1"/>
</dbReference>
<dbReference type="Gene3D" id="2.120.10.30">
    <property type="entry name" value="TolB, C-terminal domain"/>
    <property type="match status" value="1"/>
</dbReference>
<accession>A0A5B7SPX2</accession>
<dbReference type="EMBL" id="CP040710">
    <property type="protein sequence ID" value="QCW99057.1"/>
    <property type="molecule type" value="Genomic_DNA"/>
</dbReference>
<gene>
    <name evidence="1" type="ORF">FGM00_02595</name>
</gene>
<name>A0A5B7SPX2_9FLAO</name>
<dbReference type="KEGG" id="asag:FGM00_02595"/>
<dbReference type="Gene3D" id="2.40.10.500">
    <property type="match status" value="2"/>
</dbReference>
<dbReference type="SUPFAM" id="SSF63829">
    <property type="entry name" value="Calcium-dependent phosphotriesterase"/>
    <property type="match status" value="1"/>
</dbReference>
<sequence length="318" mass="34662">MKTSKGVQKNNMVYVMIVTCIFIQYSCSDYYEQLFERKSKNARVETLVQDFQASDGLSVDKNGTIFASNYAGFMGTEVLKVNPRTATVEVAVNDLRAPTGNVVDRFGNIFVVNNVRRLSPDSNELQGDVLKVLKDGTRTVIGTLPGFPSGITLDHKGNVYVSNFYFSGVHKITPDGEVSVFVQDDRLYGGVGIDFDNKGNLFVGNFSTGDILKISPDKSLEVLATIPTVREGFVIGYITYFGESIFATAVGEHVIYRVSMSGEAKIFAGSGIQESVDGKLMEASFDTPNGITADPKRKVLYVTEGGESAGALRVLKFK</sequence>
<dbReference type="OrthoDB" id="1156241at2"/>
<protein>
    <recommendedName>
        <fullName evidence="3">SMP-30/Gluconolactonase/LRE-like region domain-containing protein</fullName>
    </recommendedName>
</protein>
<keyword evidence="2" id="KW-1185">Reference proteome</keyword>
<evidence type="ECO:0000313" key="1">
    <source>
        <dbReference type="EMBL" id="QCW99057.1"/>
    </source>
</evidence>
<dbReference type="PANTHER" id="PTHR47572:SF4">
    <property type="entry name" value="LACTONASE DRP35"/>
    <property type="match status" value="1"/>
</dbReference>
<dbReference type="PANTHER" id="PTHR47572">
    <property type="entry name" value="LIPOPROTEIN-RELATED"/>
    <property type="match status" value="1"/>
</dbReference>
<dbReference type="AlphaFoldDB" id="A0A5B7SPX2"/>
<organism evidence="1 2">
    <name type="scientific">Aggregatimonas sangjinii</name>
    <dbReference type="NCBI Taxonomy" id="2583587"/>
    <lineage>
        <taxon>Bacteria</taxon>
        <taxon>Pseudomonadati</taxon>
        <taxon>Bacteroidota</taxon>
        <taxon>Flavobacteriia</taxon>
        <taxon>Flavobacteriales</taxon>
        <taxon>Flavobacteriaceae</taxon>
        <taxon>Aggregatimonas</taxon>
    </lineage>
</organism>
<reference evidence="1 2" key="1">
    <citation type="submission" date="2019-05" db="EMBL/GenBank/DDBJ databases">
        <title>Genome sequencing of F202Z8.</title>
        <authorList>
            <person name="Kwon Y.M."/>
        </authorList>
    </citation>
    <scope>NUCLEOTIDE SEQUENCE [LARGE SCALE GENOMIC DNA]</scope>
    <source>
        <strain evidence="1 2">F202Z8</strain>
    </source>
</reference>
<dbReference type="InterPro" id="IPR051262">
    <property type="entry name" value="SMP-30/CGR1_Lactonase"/>
</dbReference>
<evidence type="ECO:0008006" key="3">
    <source>
        <dbReference type="Google" id="ProtNLM"/>
    </source>
</evidence>